<evidence type="ECO:0000259" key="1">
    <source>
        <dbReference type="Pfam" id="PF01593"/>
    </source>
</evidence>
<dbReference type="Pfam" id="PF01593">
    <property type="entry name" value="Amino_oxidase"/>
    <property type="match status" value="1"/>
</dbReference>
<dbReference type="AlphaFoldDB" id="A0A923HTR6"/>
<keyword evidence="3" id="KW-1185">Reference proteome</keyword>
<dbReference type="Gene3D" id="3.90.660.10">
    <property type="match status" value="1"/>
</dbReference>
<comment type="caution">
    <text evidence="2">The sequence shown here is derived from an EMBL/GenBank/DDBJ whole genome shotgun (WGS) entry which is preliminary data.</text>
</comment>
<dbReference type="NCBIfam" id="TIGR03467">
    <property type="entry name" value="HpnE"/>
    <property type="match status" value="1"/>
</dbReference>
<dbReference type="EMBL" id="JACOFZ010000011">
    <property type="protein sequence ID" value="MBC3883205.1"/>
    <property type="molecule type" value="Genomic_DNA"/>
</dbReference>
<name>A0A923HTR6_9BURK</name>
<organism evidence="2 3">
    <name type="scientific">Undibacterium nitidum</name>
    <dbReference type="NCBI Taxonomy" id="2762298"/>
    <lineage>
        <taxon>Bacteria</taxon>
        <taxon>Pseudomonadati</taxon>
        <taxon>Pseudomonadota</taxon>
        <taxon>Betaproteobacteria</taxon>
        <taxon>Burkholderiales</taxon>
        <taxon>Oxalobacteraceae</taxon>
        <taxon>Undibacterium</taxon>
    </lineage>
</organism>
<dbReference type="SUPFAM" id="SSF51905">
    <property type="entry name" value="FAD/NAD(P)-binding domain"/>
    <property type="match status" value="1"/>
</dbReference>
<accession>A0A923HTR6</accession>
<dbReference type="InterPro" id="IPR036188">
    <property type="entry name" value="FAD/NAD-bd_sf"/>
</dbReference>
<dbReference type="InterPro" id="IPR050464">
    <property type="entry name" value="Zeta_carotene_desat/Oxidored"/>
</dbReference>
<dbReference type="RefSeq" id="WP_186917827.1">
    <property type="nucleotide sequence ID" value="NZ_JACOFZ010000011.1"/>
</dbReference>
<dbReference type="PANTHER" id="PTHR42923:SF47">
    <property type="entry name" value="BLR3003 PROTEIN"/>
    <property type="match status" value="1"/>
</dbReference>
<gene>
    <name evidence="2" type="ORF">H8K36_17550</name>
</gene>
<reference evidence="2" key="1">
    <citation type="submission" date="2020-08" db="EMBL/GenBank/DDBJ databases">
        <title>Novel species isolated from subtropical streams in China.</title>
        <authorList>
            <person name="Lu H."/>
        </authorList>
    </citation>
    <scope>NUCLEOTIDE SEQUENCE</scope>
    <source>
        <strain evidence="2">LX22W</strain>
    </source>
</reference>
<dbReference type="Gene3D" id="1.10.405.20">
    <property type="match status" value="1"/>
</dbReference>
<feature type="domain" description="Amine oxidase" evidence="1">
    <location>
        <begin position="20"/>
        <end position="466"/>
    </location>
</feature>
<dbReference type="InterPro" id="IPR017830">
    <property type="entry name" value="SQase_HpnE"/>
</dbReference>
<dbReference type="GO" id="GO:0016491">
    <property type="term" value="F:oxidoreductase activity"/>
    <property type="evidence" value="ECO:0007669"/>
    <property type="project" value="InterPro"/>
</dbReference>
<dbReference type="Gene3D" id="3.50.50.60">
    <property type="entry name" value="FAD/NAD(P)-binding domain"/>
    <property type="match status" value="2"/>
</dbReference>
<evidence type="ECO:0000313" key="2">
    <source>
        <dbReference type="EMBL" id="MBC3883205.1"/>
    </source>
</evidence>
<dbReference type="Proteomes" id="UP000627446">
    <property type="component" value="Unassembled WGS sequence"/>
</dbReference>
<dbReference type="PANTHER" id="PTHR42923">
    <property type="entry name" value="PROTOPORPHYRINOGEN OXIDASE"/>
    <property type="match status" value="1"/>
</dbReference>
<evidence type="ECO:0000313" key="3">
    <source>
        <dbReference type="Proteomes" id="UP000627446"/>
    </source>
</evidence>
<sequence>MAKSKSASRKIIAVVGGGWAGAAAAVSLAKKNHEVHWIESSRQLGGRARAIEHNGNILDNGQHILLGAYSSCLALFKILGIKLEDNFLRLPLQMVYPKQSGMHFVAPRLPAPLHLALALFRAQGLTRADKMVLARFSTTARWMDWQLNVDCSVSELLQRYEQTDRLIQLMWNPLCIAALNTPPERASARVFLAVLRDSLGAKRSASDMLLPTSDLTSLMPQAAAQYLLTHGGQVHLGTAVQDLDGADDGQWRLVSTSPELNAMAFDGIVLATPAEISKRFLIKLANKASKQDVPSLESTDQAFGVPRPIEFPQDFNYEAITTCYLQYGPTLRLERPFFALVDNPMQQHWGQFVFDRGQLHRDQQGMLAVVVSAAAEAVNIERETLATQIAAQLAQVLQLPELAHPVWHQVISEKRATFSCTPNLQRPTNLTTRAGLVLAGDYTACDYPATLESAARSGIAAAQLLL</sequence>
<proteinExistence type="predicted"/>
<protein>
    <submittedName>
        <fullName evidence="2">FAD-dependent oxidoreductase</fullName>
    </submittedName>
</protein>
<dbReference type="InterPro" id="IPR002937">
    <property type="entry name" value="Amino_oxidase"/>
</dbReference>